<reference evidence="3" key="2">
    <citation type="submission" date="2015-01" db="EMBL/GenBank/DDBJ databases">
        <title>Evolutionary Origins and Diversification of the Mycorrhizal Mutualists.</title>
        <authorList>
            <consortium name="DOE Joint Genome Institute"/>
            <consortium name="Mycorrhizal Genomics Consortium"/>
            <person name="Kohler A."/>
            <person name="Kuo A."/>
            <person name="Nagy L.G."/>
            <person name="Floudas D."/>
            <person name="Copeland A."/>
            <person name="Barry K.W."/>
            <person name="Cichocki N."/>
            <person name="Veneault-Fourrey C."/>
            <person name="LaButti K."/>
            <person name="Lindquist E.A."/>
            <person name="Lipzen A."/>
            <person name="Lundell T."/>
            <person name="Morin E."/>
            <person name="Murat C."/>
            <person name="Riley R."/>
            <person name="Ohm R."/>
            <person name="Sun H."/>
            <person name="Tunlid A."/>
            <person name="Henrissat B."/>
            <person name="Grigoriev I.V."/>
            <person name="Hibbett D.S."/>
            <person name="Martin F."/>
        </authorList>
    </citation>
    <scope>NUCLEOTIDE SEQUENCE [LARGE SCALE GENOMIC DNA]</scope>
    <source>
        <strain evidence="3">MAFF 305830</strain>
    </source>
</reference>
<evidence type="ECO:0000256" key="1">
    <source>
        <dbReference type="SAM" id="MobiDB-lite"/>
    </source>
</evidence>
<evidence type="ECO:0000313" key="2">
    <source>
        <dbReference type="EMBL" id="KIM26022.1"/>
    </source>
</evidence>
<reference evidence="2 3" key="1">
    <citation type="submission" date="2014-04" db="EMBL/GenBank/DDBJ databases">
        <authorList>
            <consortium name="DOE Joint Genome Institute"/>
            <person name="Kuo A."/>
            <person name="Zuccaro A."/>
            <person name="Kohler A."/>
            <person name="Nagy L.G."/>
            <person name="Floudas D."/>
            <person name="Copeland A."/>
            <person name="Barry K.W."/>
            <person name="Cichocki N."/>
            <person name="Veneault-Fourrey C."/>
            <person name="LaButti K."/>
            <person name="Lindquist E.A."/>
            <person name="Lipzen A."/>
            <person name="Lundell T."/>
            <person name="Morin E."/>
            <person name="Murat C."/>
            <person name="Sun H."/>
            <person name="Tunlid A."/>
            <person name="Henrissat B."/>
            <person name="Grigoriev I.V."/>
            <person name="Hibbett D.S."/>
            <person name="Martin F."/>
            <person name="Nordberg H.P."/>
            <person name="Cantor M.N."/>
            <person name="Hua S.X."/>
        </authorList>
    </citation>
    <scope>NUCLEOTIDE SEQUENCE [LARGE SCALE GENOMIC DNA]</scope>
    <source>
        <strain evidence="2 3">MAFF 305830</strain>
    </source>
</reference>
<feature type="region of interest" description="Disordered" evidence="1">
    <location>
        <begin position="673"/>
        <end position="692"/>
    </location>
</feature>
<gene>
    <name evidence="2" type="ORF">M408DRAFT_198654</name>
</gene>
<evidence type="ECO:0000313" key="3">
    <source>
        <dbReference type="Proteomes" id="UP000054097"/>
    </source>
</evidence>
<feature type="compositionally biased region" description="Low complexity" evidence="1">
    <location>
        <begin position="255"/>
        <end position="283"/>
    </location>
</feature>
<accession>A0A0C2X9X8</accession>
<dbReference type="AlphaFoldDB" id="A0A0C2X9X8"/>
<feature type="region of interest" description="Disordered" evidence="1">
    <location>
        <begin position="560"/>
        <end position="652"/>
    </location>
</feature>
<protein>
    <submittedName>
        <fullName evidence="2">Uncharacterized protein</fullName>
    </submittedName>
</protein>
<feature type="compositionally biased region" description="Basic residues" evidence="1">
    <location>
        <begin position="98"/>
        <end position="111"/>
    </location>
</feature>
<feature type="compositionally biased region" description="Low complexity" evidence="1">
    <location>
        <begin position="112"/>
        <end position="122"/>
    </location>
</feature>
<dbReference type="EMBL" id="KN824309">
    <property type="protein sequence ID" value="KIM26022.1"/>
    <property type="molecule type" value="Genomic_DNA"/>
</dbReference>
<sequence>MNVPLTSREAPCAAPTACFCGQICPPESYYCSLQCARVDAFNSLTLGKPHESSKPPMAPLPTLPPNFFKLPPKPAFHDADELVFMSEDHGPFQAQPSRTKKRKSRAPRRPVPRSSTSNTTSSVAGDSTASPSTSTKRSEWRSHYRHTQFRESLTNTSEIPSFLIDQVESSTNDQVTPIVVGVTPVEDADALALPVLTEPRLQGQQDQQGTDLVVRIGSFGIVTGSYPSLTCTEADTLTPYDYTTDASKRHTNNQRSSASSYNSLSTSGTSRSSFTSVTGSSDRSPTRSLYRTSFSKSQPRLGYGSAFGGHDEVVTLEVAKMVAQAKENLLMTKRASRKRSSTDATARPGTCEENTQQGMEPPVVDSQPPAVPLKDAAAIRVPPRKVASTTVPKSHWPHFGAPITSRSEQRLPLVAPTPSHLRATEAPPSRPIPGTVVKTTTIASKGRLPIGTPHPVPPRPKTPSNVLPAGINLSLSSRSFCAPAYAMSAPKIPVSTRPLRTSPSKKSLKTQKEDSNAKADQQALEESFKPSFEPMAVAQAEDSRGVDVLVVNELDVASSAQTGSRFTLSNPPKPQRETKGPPTPPKDSPDKKSHRPTLSLVDPALFIPPSTHLDVTPRPSPMGEPERSPSTAGGPLTPRATPLGSGQRPAWLLSPTDTFNKASRFMSSLHLQRNTRIGSNGKDLSPSADDDTVDAQASMAQRMKFQTSFSPLRIAV</sequence>
<feature type="region of interest" description="Disordered" evidence="1">
    <location>
        <begin position="90"/>
        <end position="143"/>
    </location>
</feature>
<feature type="region of interest" description="Disordered" evidence="1">
    <location>
        <begin position="245"/>
        <end position="293"/>
    </location>
</feature>
<feature type="region of interest" description="Disordered" evidence="1">
    <location>
        <begin position="334"/>
        <end position="367"/>
    </location>
</feature>
<feature type="region of interest" description="Disordered" evidence="1">
    <location>
        <begin position="494"/>
        <end position="531"/>
    </location>
</feature>
<organism evidence="2 3">
    <name type="scientific">Serendipita vermifera MAFF 305830</name>
    <dbReference type="NCBI Taxonomy" id="933852"/>
    <lineage>
        <taxon>Eukaryota</taxon>
        <taxon>Fungi</taxon>
        <taxon>Dikarya</taxon>
        <taxon>Basidiomycota</taxon>
        <taxon>Agaricomycotina</taxon>
        <taxon>Agaricomycetes</taxon>
        <taxon>Sebacinales</taxon>
        <taxon>Serendipitaceae</taxon>
        <taxon>Serendipita</taxon>
    </lineage>
</organism>
<feature type="compositionally biased region" description="Polar residues" evidence="1">
    <location>
        <begin position="560"/>
        <end position="570"/>
    </location>
</feature>
<dbReference type="HOGENOM" id="CLU_385946_0_0_1"/>
<proteinExistence type="predicted"/>
<keyword evidence="3" id="KW-1185">Reference proteome</keyword>
<dbReference type="Proteomes" id="UP000054097">
    <property type="component" value="Unassembled WGS sequence"/>
</dbReference>
<feature type="compositionally biased region" description="Polar residues" evidence="1">
    <location>
        <begin position="123"/>
        <end position="135"/>
    </location>
</feature>
<dbReference type="OrthoDB" id="3270792at2759"/>
<name>A0A0C2X9X8_SERVB</name>